<proteinExistence type="predicted"/>
<evidence type="ECO:0000313" key="1">
    <source>
        <dbReference type="EMBL" id="EKD30040.1"/>
    </source>
</evidence>
<protein>
    <submittedName>
        <fullName evidence="1">Uncharacterized protein</fullName>
    </submittedName>
</protein>
<sequence>MQTQETVTEKIIRKNIPTIKKQPIIEKFTIAFNPEYIHIDAGILQKLETQINSAYFQSKVTPLNLLIDTERKEPRGQVVGNKLILSSQISTDSERIKVFVHELGHIIDIYYLHKGLIWDPSDRFYGISWDSYNVKKKGMKMGDFVSGYALSNKYEDFAESFSFYVFHNEDFAARAVKNTILSKKYDFFKKHVFDEDEFIGTSFGNGVLKSYNWDTTRVPIDMKKYLYYIK</sequence>
<organism evidence="1">
    <name type="scientific">uncultured bacterium</name>
    <name type="common">gcode 4</name>
    <dbReference type="NCBI Taxonomy" id="1234023"/>
    <lineage>
        <taxon>Bacteria</taxon>
        <taxon>environmental samples</taxon>
    </lineage>
</organism>
<dbReference type="SUPFAM" id="SSF55486">
    <property type="entry name" value="Metalloproteases ('zincins'), catalytic domain"/>
    <property type="match status" value="1"/>
</dbReference>
<reference evidence="1" key="1">
    <citation type="journal article" date="2012" name="Science">
        <title>Fermentation, hydrogen, and sulfur metabolism in multiple uncultivated bacterial phyla.</title>
        <authorList>
            <person name="Wrighton K.C."/>
            <person name="Thomas B.C."/>
            <person name="Sharon I."/>
            <person name="Miller C.S."/>
            <person name="Castelle C.J."/>
            <person name="VerBerkmoes N.C."/>
            <person name="Wilkins M.J."/>
            <person name="Hettich R.L."/>
            <person name="Lipton M.S."/>
            <person name="Williams K.H."/>
            <person name="Long P.E."/>
            <person name="Banfield J.F."/>
        </authorList>
    </citation>
    <scope>NUCLEOTIDE SEQUENCE [LARGE SCALE GENOMIC DNA]</scope>
</reference>
<dbReference type="AlphaFoldDB" id="K1XI79"/>
<accession>K1XI79</accession>
<dbReference type="Gene3D" id="3.40.390.70">
    <property type="match status" value="1"/>
</dbReference>
<gene>
    <name evidence="1" type="ORF">ACD_78C00175G0001</name>
</gene>
<comment type="caution">
    <text evidence="1">The sequence shown here is derived from an EMBL/GenBank/DDBJ whole genome shotgun (WGS) entry which is preliminary data.</text>
</comment>
<name>K1XI79_9BACT</name>
<dbReference type="EMBL" id="AMFJ01034175">
    <property type="protein sequence ID" value="EKD30040.1"/>
    <property type="molecule type" value="Genomic_DNA"/>
</dbReference>